<dbReference type="PANTHER" id="PTHR11516:SF60">
    <property type="entry name" value="PYRUVATE DEHYDROGENASE E1 COMPONENT SUBUNIT ALPHA"/>
    <property type="match status" value="1"/>
</dbReference>
<keyword evidence="2" id="KW-0560">Oxidoreductase</keyword>
<dbReference type="InterPro" id="IPR001017">
    <property type="entry name" value="DH_E1"/>
</dbReference>
<dbReference type="FunFam" id="3.40.50.970:FF:000013">
    <property type="entry name" value="Pyruvate dehydrogenase E1 component subunit alpha"/>
    <property type="match status" value="1"/>
</dbReference>
<dbReference type="SUPFAM" id="SSF52518">
    <property type="entry name" value="Thiamin diphosphate-binding fold (THDP-binding)"/>
    <property type="match status" value="1"/>
</dbReference>
<evidence type="ECO:0000313" key="6">
    <source>
        <dbReference type="Proteomes" id="UP000285456"/>
    </source>
</evidence>
<dbReference type="InterPro" id="IPR050642">
    <property type="entry name" value="PDH_E1_Alpha_Subunit"/>
</dbReference>
<organism evidence="5 6">
    <name type="scientific">Oceanobacillus profundus</name>
    <dbReference type="NCBI Taxonomy" id="372463"/>
    <lineage>
        <taxon>Bacteria</taxon>
        <taxon>Bacillati</taxon>
        <taxon>Bacillota</taxon>
        <taxon>Bacilli</taxon>
        <taxon>Bacillales</taxon>
        <taxon>Bacillaceae</taxon>
        <taxon>Oceanobacillus</taxon>
    </lineage>
</organism>
<dbReference type="GO" id="GO:0004739">
    <property type="term" value="F:pyruvate dehydrogenase (acetyl-transferring) activity"/>
    <property type="evidence" value="ECO:0007669"/>
    <property type="project" value="TreeGrafter"/>
</dbReference>
<evidence type="ECO:0000256" key="2">
    <source>
        <dbReference type="ARBA" id="ARBA00023002"/>
    </source>
</evidence>
<dbReference type="EMBL" id="QWEH01000001">
    <property type="protein sequence ID" value="RHW35569.1"/>
    <property type="molecule type" value="Genomic_DNA"/>
</dbReference>
<dbReference type="PANTHER" id="PTHR11516">
    <property type="entry name" value="PYRUVATE DEHYDROGENASE E1 COMPONENT, ALPHA SUBUNIT BACTERIAL AND ORGANELLAR"/>
    <property type="match status" value="1"/>
</dbReference>
<dbReference type="Gene3D" id="3.40.50.970">
    <property type="match status" value="1"/>
</dbReference>
<dbReference type="CDD" id="cd02000">
    <property type="entry name" value="TPP_E1_PDC_ADC_BCADC"/>
    <property type="match status" value="1"/>
</dbReference>
<accession>A0A417YPG1</accession>
<evidence type="ECO:0000259" key="4">
    <source>
        <dbReference type="Pfam" id="PF00676"/>
    </source>
</evidence>
<dbReference type="Proteomes" id="UP000285456">
    <property type="component" value="Unassembled WGS sequence"/>
</dbReference>
<dbReference type="RefSeq" id="WP_095308043.1">
    <property type="nucleotide sequence ID" value="NZ_JAMAWL010000014.1"/>
</dbReference>
<feature type="domain" description="Dehydrogenase E1 component" evidence="4">
    <location>
        <begin position="24"/>
        <end position="320"/>
    </location>
</feature>
<dbReference type="OrthoDB" id="9766715at2"/>
<evidence type="ECO:0000256" key="3">
    <source>
        <dbReference type="ARBA" id="ARBA00023052"/>
    </source>
</evidence>
<name>A0A417YPG1_9BACI</name>
<reference evidence="5 6" key="1">
    <citation type="journal article" date="2007" name="Int. J. Syst. Evol. Microbiol.">
        <title>Oceanobacillus profundus sp. nov., isolated from a deep-sea sediment core.</title>
        <authorList>
            <person name="Kim Y.G."/>
            <person name="Choi D.H."/>
            <person name="Hyun S."/>
            <person name="Cho B.C."/>
        </authorList>
    </citation>
    <scope>NUCLEOTIDE SEQUENCE [LARGE SCALE GENOMIC DNA]</scope>
    <source>
        <strain evidence="5 6">DSM 18246</strain>
    </source>
</reference>
<dbReference type="GO" id="GO:0006086">
    <property type="term" value="P:pyruvate decarboxylation to acetyl-CoA"/>
    <property type="evidence" value="ECO:0007669"/>
    <property type="project" value="TreeGrafter"/>
</dbReference>
<comment type="caution">
    <text evidence="5">The sequence shown here is derived from an EMBL/GenBank/DDBJ whole genome shotgun (WGS) entry which is preliminary data.</text>
</comment>
<protein>
    <submittedName>
        <fullName evidence="5">Thiamine pyrophosphate-dependent dehydrogenase E1 component subunit alpha</fullName>
    </submittedName>
</protein>
<evidence type="ECO:0000256" key="1">
    <source>
        <dbReference type="ARBA" id="ARBA00001964"/>
    </source>
</evidence>
<comment type="cofactor">
    <cofactor evidence="1">
        <name>thiamine diphosphate</name>
        <dbReference type="ChEBI" id="CHEBI:58937"/>
    </cofactor>
</comment>
<keyword evidence="6" id="KW-1185">Reference proteome</keyword>
<dbReference type="AlphaFoldDB" id="A0A417YPG1"/>
<gene>
    <name evidence="5" type="ORF">D1B32_02795</name>
</gene>
<dbReference type="Pfam" id="PF00676">
    <property type="entry name" value="E1_dh"/>
    <property type="match status" value="1"/>
</dbReference>
<keyword evidence="3" id="KW-0786">Thiamine pyrophosphate</keyword>
<proteinExistence type="predicted"/>
<evidence type="ECO:0000313" key="5">
    <source>
        <dbReference type="EMBL" id="RHW35569.1"/>
    </source>
</evidence>
<dbReference type="InterPro" id="IPR029061">
    <property type="entry name" value="THDP-binding"/>
</dbReference>
<sequence>MEQTKTLKLVPELSNEKLKGLYKQMWLIRYFDEQVDQFFAKGMIHGTTHLAVGQEATAAGACALLSDEDKITSTHRGHGHSIAKGGRVDKMMAELFGRTTGYCKGKGGSMHIADLDKGNLGAMGIVGGGIPLAVGSALTAHMKKLDYVTVCFFGDGASNEGSFHEAINMASIWDLPVVFFCENNQYGMSGNVSEMTNVENIADRAAAYGIPGVVIDGNDIIEVINATYEATERARLGEGPTLIEAKTYRWKGHSKSDAKKYRTRDEEKDWRDNRDPIKRFKEDLVEAGIATEDELETLKKAAKQEMDDAVEFAQNSPMPSLDELLTDVYA</sequence>